<dbReference type="InterPro" id="IPR007138">
    <property type="entry name" value="ABM_dom"/>
</dbReference>
<keyword evidence="2" id="KW-0503">Monooxygenase</keyword>
<dbReference type="InterPro" id="IPR011008">
    <property type="entry name" value="Dimeric_a/b-barrel"/>
</dbReference>
<protein>
    <submittedName>
        <fullName evidence="2">Antibiotic biosynthesis monooxygenase</fullName>
    </submittedName>
</protein>
<dbReference type="GO" id="GO:0004497">
    <property type="term" value="F:monooxygenase activity"/>
    <property type="evidence" value="ECO:0007669"/>
    <property type="project" value="UniProtKB-KW"/>
</dbReference>
<evidence type="ECO:0000313" key="3">
    <source>
        <dbReference type="Proteomes" id="UP000238392"/>
    </source>
</evidence>
<keyword evidence="2" id="KW-0560">Oxidoreductase</keyword>
<dbReference type="Gene3D" id="3.30.70.100">
    <property type="match status" value="1"/>
</dbReference>
<keyword evidence="3" id="KW-1185">Reference proteome</keyword>
<dbReference type="Proteomes" id="UP000238392">
    <property type="component" value="Unassembled WGS sequence"/>
</dbReference>
<feature type="domain" description="ABM" evidence="1">
    <location>
        <begin position="1"/>
        <end position="65"/>
    </location>
</feature>
<proteinExistence type="predicted"/>
<sequence length="98" mass="11247">MITRIYRVRIHSNLRSEFEPLFKTVAVQSVSGYAGCTRVTIGWPTEGTPNEYAMISEWEDEAGLSEFAGEDWTVAHIPEEMEKFVKRCWVHHYVGIPA</sequence>
<reference evidence="2 3" key="1">
    <citation type="submission" date="2018-03" db="EMBL/GenBank/DDBJ databases">
        <title>Genomic Encyclopedia of Archaeal and Bacterial Type Strains, Phase II (KMG-II): from individual species to whole genera.</title>
        <authorList>
            <person name="Goeker M."/>
        </authorList>
    </citation>
    <scope>NUCLEOTIDE SEQUENCE [LARGE SCALE GENOMIC DNA]</scope>
    <source>
        <strain evidence="2 3">DSM 100212</strain>
    </source>
</reference>
<comment type="caution">
    <text evidence="2">The sequence shown here is derived from an EMBL/GenBank/DDBJ whole genome shotgun (WGS) entry which is preliminary data.</text>
</comment>
<evidence type="ECO:0000313" key="2">
    <source>
        <dbReference type="EMBL" id="PRY93973.1"/>
    </source>
</evidence>
<gene>
    <name evidence="2" type="ORF">CLV74_101103</name>
</gene>
<evidence type="ECO:0000259" key="1">
    <source>
        <dbReference type="Pfam" id="PF03992"/>
    </source>
</evidence>
<dbReference type="SUPFAM" id="SSF54909">
    <property type="entry name" value="Dimeric alpha+beta barrel"/>
    <property type="match status" value="1"/>
</dbReference>
<dbReference type="AlphaFoldDB" id="A0A2T0X4U6"/>
<accession>A0A2T0X4U6</accession>
<name>A0A2T0X4U6_9RHOB</name>
<dbReference type="RefSeq" id="WP_106262257.1">
    <property type="nucleotide sequence ID" value="NZ_PVTQ01000001.1"/>
</dbReference>
<dbReference type="EMBL" id="PVTQ01000001">
    <property type="protein sequence ID" value="PRY93973.1"/>
    <property type="molecule type" value="Genomic_DNA"/>
</dbReference>
<organism evidence="2 3">
    <name type="scientific">Donghicola tyrosinivorans</name>
    <dbReference type="NCBI Taxonomy" id="1652492"/>
    <lineage>
        <taxon>Bacteria</taxon>
        <taxon>Pseudomonadati</taxon>
        <taxon>Pseudomonadota</taxon>
        <taxon>Alphaproteobacteria</taxon>
        <taxon>Rhodobacterales</taxon>
        <taxon>Roseobacteraceae</taxon>
        <taxon>Donghicola</taxon>
    </lineage>
</organism>
<dbReference type="Pfam" id="PF03992">
    <property type="entry name" value="ABM"/>
    <property type="match status" value="1"/>
</dbReference>